<keyword evidence="2" id="KW-1185">Reference proteome</keyword>
<dbReference type="SUPFAM" id="SSF53756">
    <property type="entry name" value="UDP-Glycosyltransferase/glycogen phosphorylase"/>
    <property type="match status" value="1"/>
</dbReference>
<comment type="caution">
    <text evidence="1">The sequence shown here is derived from an EMBL/GenBank/DDBJ whole genome shotgun (WGS) entry which is preliminary data.</text>
</comment>
<protein>
    <submittedName>
        <fullName evidence="1">Glycosyl transferase family 1</fullName>
    </submittedName>
</protein>
<dbReference type="EMBL" id="WHSC02000002">
    <property type="protein sequence ID" value="MDO6120819.1"/>
    <property type="molecule type" value="Genomic_DNA"/>
</dbReference>
<dbReference type="RefSeq" id="WP_244761742.1">
    <property type="nucleotide sequence ID" value="NZ_JALJCJ010000004.1"/>
</dbReference>
<dbReference type="GO" id="GO:0016740">
    <property type="term" value="F:transferase activity"/>
    <property type="evidence" value="ECO:0007669"/>
    <property type="project" value="UniProtKB-KW"/>
</dbReference>
<evidence type="ECO:0000313" key="2">
    <source>
        <dbReference type="Proteomes" id="UP001177080"/>
    </source>
</evidence>
<evidence type="ECO:0000313" key="1">
    <source>
        <dbReference type="EMBL" id="MDO6120819.1"/>
    </source>
</evidence>
<proteinExistence type="predicted"/>
<reference evidence="1" key="1">
    <citation type="submission" date="2022-04" db="EMBL/GenBank/DDBJ databases">
        <title>Shinella lacus sp. nov., a novel member of the genus Shinella from water.</title>
        <authorList>
            <person name="Deng Y."/>
        </authorList>
    </citation>
    <scope>NUCLEOTIDE SEQUENCE</scope>
    <source>
        <strain evidence="1">JCM 31239</strain>
    </source>
</reference>
<dbReference type="Proteomes" id="UP001177080">
    <property type="component" value="Unassembled WGS sequence"/>
</dbReference>
<name>A0ABT8XAR5_9HYPH</name>
<gene>
    <name evidence="1" type="ORF">GB928_006440</name>
</gene>
<organism evidence="1 2">
    <name type="scientific">Shinella curvata</name>
    <dbReference type="NCBI Taxonomy" id="1817964"/>
    <lineage>
        <taxon>Bacteria</taxon>
        <taxon>Pseudomonadati</taxon>
        <taxon>Pseudomonadota</taxon>
        <taxon>Alphaproteobacteria</taxon>
        <taxon>Hyphomicrobiales</taxon>
        <taxon>Rhizobiaceae</taxon>
        <taxon>Shinella</taxon>
    </lineage>
</organism>
<sequence>MPRVLYLVHDLSDPAVRRRVLMLAAGGAAVTLAGFRRGENHLADIEGITPFELGATADARFVQRLVAVAGAAVKLPRLLAGIPRPDVIVARNLEMLALAGGASTHFGDVPVAYECLDVHRLLLGDGVTGKALRAAERHFSRKTDLLVTSSPAFVEHYFKPLSGLRTPVHLLENRVLELDGHETAIPAHSRVPGTPWRIGWFGAIRCRKSFDLLAAFTRRMEGRFEVVLRGRPVRSEFDGFDALVAREPFLRFEGPYRNPEDLAAIYAEVDFTWAIDFFEEGRNSLWLLPNRLYEGCRHGALPIVLDGTETARLATQHGVGLTLADARLDALIGRFADFDEAAYQALHANLVRRGTRPWVLDRADCAAFVQRLAALRRPVEQGAMPQPIPSLVANKVDCHDR</sequence>
<keyword evidence="1" id="KW-0808">Transferase</keyword>
<accession>A0ABT8XAR5</accession>